<feature type="binding site" evidence="15">
    <location>
        <position position="31"/>
    </location>
    <ligand>
        <name>substrate</name>
    </ligand>
</feature>
<keyword evidence="11 13" id="KW-0670">Pyruvate</keyword>
<dbReference type="NCBIfam" id="TIGR00535">
    <property type="entry name" value="SAM_DCase"/>
    <property type="match status" value="1"/>
</dbReference>
<feature type="active site" description="Proton acceptor; for processing activity" evidence="14">
    <location>
        <position position="265"/>
    </location>
</feature>
<dbReference type="GO" id="GO:0004014">
    <property type="term" value="F:adenosylmethionine decarboxylase activity"/>
    <property type="evidence" value="ECO:0007669"/>
    <property type="project" value="UniProtKB-EC"/>
</dbReference>
<keyword evidence="6 13" id="KW-0745">Spermidine biosynthesis</keyword>
<dbReference type="GO" id="GO:0008295">
    <property type="term" value="P:spermidine biosynthetic process"/>
    <property type="evidence" value="ECO:0007669"/>
    <property type="project" value="UniProtKB-KW"/>
</dbReference>
<evidence type="ECO:0000256" key="1">
    <source>
        <dbReference type="ARBA" id="ARBA00004911"/>
    </source>
</evidence>
<comment type="similarity">
    <text evidence="2 13">Belongs to the eukaryotic AdoMetDC family.</text>
</comment>
<evidence type="ECO:0000256" key="18">
    <source>
        <dbReference type="PIRSR" id="PIRSR001355-5"/>
    </source>
</evidence>
<evidence type="ECO:0000256" key="4">
    <source>
        <dbReference type="ARBA" id="ARBA00022793"/>
    </source>
</evidence>
<reference evidence="20" key="1">
    <citation type="submission" date="2022-11" db="UniProtKB">
        <authorList>
            <consortium name="WormBaseParasite"/>
        </authorList>
    </citation>
    <scope>IDENTIFICATION</scope>
</reference>
<evidence type="ECO:0000256" key="12">
    <source>
        <dbReference type="ARBA" id="ARBA00048112"/>
    </source>
</evidence>
<keyword evidence="9 13" id="KW-0456">Lyase</keyword>
<evidence type="ECO:0000313" key="20">
    <source>
        <dbReference type="WBParaSite" id="PDA_v2.g26989.t1"/>
    </source>
</evidence>
<dbReference type="PROSITE" id="PS01336">
    <property type="entry name" value="ADOMETDC"/>
    <property type="match status" value="1"/>
</dbReference>
<feature type="binding site" evidence="15">
    <location>
        <position position="269"/>
    </location>
    <ligand>
        <name>substrate</name>
    </ligand>
</feature>
<sequence>MEVVTQRQLEGIIPSDVDFILKDPDPSEHFFEGAEKLFEIWFDKESTPEATTLRAIPYNEIVELLEIAECHILHYRTNGIIDSYVLSESSMFVTDNRIILKTCGSTKLLYSIDRMLELAKKYANMDTVANVYYSRKNFLRPDLQSYVHQNFDNETELLDNYFDEGVAYCMGSLKQHRWYLYTMSMPQSPPIHPDHTLEICMTNIPNDILKVFSKAICVDGKECTKISGIDQLVPEGTIIHEELFDPVGYSMNGLIPNSDQYVTIHITPEPDFCYISFETNQQKDCLYEQTQKVLRCFQPNEFLMTIFANDESEMGSKTQLMLWNQDIPGYKRTSLQFLRLQYDTLVYAQFTRRDLLLSKKPYAHMLSKKIKPRRLFACQNSDTEDDNTARE</sequence>
<feature type="binding site" evidence="15">
    <location>
        <position position="244"/>
    </location>
    <ligand>
        <name>substrate</name>
    </ligand>
</feature>
<keyword evidence="3 13" id="KW-0949">S-adenosyl-L-methionine</keyword>
<dbReference type="Gene3D" id="3.60.90.10">
    <property type="entry name" value="S-adenosylmethionine decarboxylase"/>
    <property type="match status" value="1"/>
</dbReference>
<evidence type="ECO:0000256" key="3">
    <source>
        <dbReference type="ARBA" id="ARBA00022691"/>
    </source>
</evidence>
<evidence type="ECO:0000313" key="19">
    <source>
        <dbReference type="Proteomes" id="UP000887578"/>
    </source>
</evidence>
<feature type="site" description="Cleavage (non-hydrolytic); by autolysis" evidence="17">
    <location>
        <begin position="88"/>
        <end position="89"/>
    </location>
</feature>
<evidence type="ECO:0000256" key="6">
    <source>
        <dbReference type="ARBA" id="ARBA00023066"/>
    </source>
</evidence>
<comment type="pathway">
    <text evidence="1 13">Amine and polyamine biosynthesis; S-adenosylmethioninamine biosynthesis; S-adenosylmethioninamine from S-adenosyl-L-methionine: step 1/1.</text>
</comment>
<evidence type="ECO:0000256" key="16">
    <source>
        <dbReference type="PIRSR" id="PIRSR001355-3"/>
    </source>
</evidence>
<keyword evidence="5 17" id="KW-0068">Autocatalytic cleavage</keyword>
<keyword evidence="7 13" id="KW-0620">Polyamine biosynthesis</keyword>
<dbReference type="PIRSF" id="PIRSF001355">
    <property type="entry name" value="S-AdenosylMet_decarboxylase"/>
    <property type="match status" value="1"/>
</dbReference>
<evidence type="ECO:0000256" key="2">
    <source>
        <dbReference type="ARBA" id="ARBA00008466"/>
    </source>
</evidence>
<comment type="catalytic activity">
    <reaction evidence="12 13">
        <text>S-adenosyl-L-methionine + H(+) = S-adenosyl 3-(methylsulfanyl)propylamine + CO2</text>
        <dbReference type="Rhea" id="RHEA:15981"/>
        <dbReference type="ChEBI" id="CHEBI:15378"/>
        <dbReference type="ChEBI" id="CHEBI:16526"/>
        <dbReference type="ChEBI" id="CHEBI:57443"/>
        <dbReference type="ChEBI" id="CHEBI:59789"/>
        <dbReference type="EC" id="4.1.1.50"/>
    </reaction>
</comment>
<accession>A0A914QI52</accession>
<evidence type="ECO:0000256" key="10">
    <source>
        <dbReference type="ARBA" id="ARBA00023270"/>
    </source>
</evidence>
<feature type="binding site" evidence="15">
    <location>
        <position position="88"/>
    </location>
    <ligand>
        <name>substrate</name>
    </ligand>
</feature>
<evidence type="ECO:0000256" key="7">
    <source>
        <dbReference type="ARBA" id="ARBA00023115"/>
    </source>
</evidence>
<dbReference type="PANTHER" id="PTHR11570:SF0">
    <property type="entry name" value="S-ADENOSYLMETHIONINE DECARBOXYLASE PROENZYME"/>
    <property type="match status" value="1"/>
</dbReference>
<evidence type="ECO:0000256" key="17">
    <source>
        <dbReference type="PIRSR" id="PIRSR001355-4"/>
    </source>
</evidence>
<evidence type="ECO:0000256" key="8">
    <source>
        <dbReference type="ARBA" id="ARBA00023145"/>
    </source>
</evidence>
<proteinExistence type="inferred from homology"/>
<feature type="modified residue" description="Pyruvic acid (Ser); by autocatalysis" evidence="16">
    <location>
        <position position="89"/>
    </location>
</feature>
<dbReference type="PANTHER" id="PTHR11570">
    <property type="entry name" value="S-ADENOSYLMETHIONINE DECARBOXYLASE"/>
    <property type="match status" value="1"/>
</dbReference>
<feature type="active site" description="Proton acceptor; for processing activity" evidence="14">
    <location>
        <position position="250"/>
    </location>
</feature>
<keyword evidence="4 13" id="KW-0210">Decarboxylase</keyword>
<dbReference type="EC" id="4.1.1.50" evidence="13"/>
<dbReference type="Pfam" id="PF01536">
    <property type="entry name" value="SAM_decarbox"/>
    <property type="match status" value="1"/>
</dbReference>
<keyword evidence="8 13" id="KW-0865">Zymogen</keyword>
<evidence type="ECO:0000256" key="9">
    <source>
        <dbReference type="ARBA" id="ARBA00023239"/>
    </source>
</evidence>
<dbReference type="GO" id="GO:0006597">
    <property type="term" value="P:spermine biosynthetic process"/>
    <property type="evidence" value="ECO:0007669"/>
    <property type="project" value="InterPro"/>
</dbReference>
<dbReference type="WBParaSite" id="PDA_v2.g26989.t1">
    <property type="protein sequence ID" value="PDA_v2.g26989.t1"/>
    <property type="gene ID" value="PDA_v2.g26989"/>
</dbReference>
<evidence type="ECO:0000256" key="15">
    <source>
        <dbReference type="PIRSR" id="PIRSR001355-2"/>
    </source>
</evidence>
<organism evidence="19 20">
    <name type="scientific">Panagrolaimus davidi</name>
    <dbReference type="NCBI Taxonomy" id="227884"/>
    <lineage>
        <taxon>Eukaryota</taxon>
        <taxon>Metazoa</taxon>
        <taxon>Ecdysozoa</taxon>
        <taxon>Nematoda</taxon>
        <taxon>Chromadorea</taxon>
        <taxon>Rhabditida</taxon>
        <taxon>Tylenchina</taxon>
        <taxon>Panagrolaimomorpha</taxon>
        <taxon>Panagrolaimoidea</taxon>
        <taxon>Panagrolaimidae</taxon>
        <taxon>Panagrolaimus</taxon>
    </lineage>
</organism>
<evidence type="ECO:0000256" key="5">
    <source>
        <dbReference type="ARBA" id="ARBA00022813"/>
    </source>
</evidence>
<dbReference type="AlphaFoldDB" id="A0A914QI52"/>
<name>A0A914QI52_9BILA</name>
<dbReference type="InterPro" id="IPR048283">
    <property type="entry name" value="AdoMetDC-like"/>
</dbReference>
<feature type="active site" description="Schiff-base intermediate with substrate; via pyruvic acid" evidence="14">
    <location>
        <position position="89"/>
    </location>
</feature>
<dbReference type="Proteomes" id="UP000887578">
    <property type="component" value="Unplaced"/>
</dbReference>
<dbReference type="SUPFAM" id="SSF56276">
    <property type="entry name" value="S-adenosylmethionine decarboxylase"/>
    <property type="match status" value="1"/>
</dbReference>
<feature type="active site" description="Proton donor; for catalytic activity" evidence="14">
    <location>
        <position position="103"/>
    </location>
</feature>
<keyword evidence="10 13" id="KW-0704">Schiff base</keyword>
<evidence type="ECO:0000256" key="13">
    <source>
        <dbReference type="PIRNR" id="PIRNR001355"/>
    </source>
</evidence>
<evidence type="ECO:0000256" key="11">
    <source>
        <dbReference type="ARBA" id="ARBA00023317"/>
    </source>
</evidence>
<evidence type="ECO:0000256" key="14">
    <source>
        <dbReference type="PIRSR" id="PIRSR001355-1"/>
    </source>
</evidence>
<dbReference type="InterPro" id="IPR018166">
    <property type="entry name" value="S-AdoMet_deCO2ase_CS"/>
</dbReference>
<dbReference type="InterPro" id="IPR016067">
    <property type="entry name" value="S-AdoMet_deCO2ase_core"/>
</dbReference>
<protein>
    <recommendedName>
        <fullName evidence="13">S-adenosylmethionine decarboxylase proenzyme</fullName>
        <ecNumber evidence="13">4.1.1.50</ecNumber>
    </recommendedName>
</protein>
<dbReference type="GO" id="GO:0005829">
    <property type="term" value="C:cytosol"/>
    <property type="evidence" value="ECO:0007669"/>
    <property type="project" value="TreeGrafter"/>
</dbReference>
<comment type="cofactor">
    <cofactor evidence="13">
        <name>pyruvate</name>
        <dbReference type="ChEBI" id="CHEBI:15361"/>
    </cofactor>
    <text evidence="13">Binds 1 pyruvoyl group covalently per subunit.</text>
</comment>
<feature type="chain" id="PRO_5042324631" description="S-adenosylmethionine decarboxylase beta chain" evidence="18">
    <location>
        <begin position="1"/>
        <end position="88"/>
    </location>
</feature>
<dbReference type="InterPro" id="IPR001985">
    <property type="entry name" value="S-AdoMet_decarboxylase_euk"/>
</dbReference>
<keyword evidence="19" id="KW-1185">Reference proteome</keyword>
<feature type="chain" id="PRO_5042324630" description="S-adenosylmethionine decarboxylase alpha chain" evidence="18">
    <location>
        <begin position="89"/>
        <end position="391"/>
    </location>
</feature>